<name>A0ABW7TYW1_9NOCA</name>
<comment type="similarity">
    <text evidence="2 5">Belongs to the class-C beta-lactamase family.</text>
</comment>
<evidence type="ECO:0000256" key="2">
    <source>
        <dbReference type="ARBA" id="ARBA00007840"/>
    </source>
</evidence>
<evidence type="ECO:0000256" key="4">
    <source>
        <dbReference type="ARBA" id="ARBA00023251"/>
    </source>
</evidence>
<evidence type="ECO:0000313" key="8">
    <source>
        <dbReference type="EMBL" id="MFI1464983.1"/>
    </source>
</evidence>
<keyword evidence="3 5" id="KW-0378">Hydrolase</keyword>
<dbReference type="InterPro" id="IPR050491">
    <property type="entry name" value="AmpC-like"/>
</dbReference>
<sequence length="377" mass="40238">MVIVLCCVLVGATACTRSSDALATAVNRAFQPLMAEYDVPGMAVAVTVDGEQHYFGYGVASRQSGAPVSRDTIFEIGSISKTFTATLASYAQVLGRVSLDDHPSTYLPQLAGSAIDKATLLNSATYTAGGLPLQFPPEVTDNAQMLTYFQQWVPDAAPGRQRRYSNPSIGLLGHLTALAMNGDFTELIQGRLFPNLGLSHSYIDVPHAQMDDYAWGYDDSNAPVRVTPGVLDSQAYGVKTSAADMLSFIEANIAPETLEPSLRDAVEGTHVGYFDVGGMVQGLGWEQYPYPVSLDRLLAGNSVAAMKPNPATPHTLQTPSRPTLFNKTGSTAGFGAYAAFVPDERIGIVMLANKNFPIDARVTAAHAVLRQLSTQTP</sequence>
<dbReference type="Gene3D" id="3.40.710.10">
    <property type="entry name" value="DD-peptidase/beta-lactamase superfamily"/>
    <property type="match status" value="1"/>
</dbReference>
<keyword evidence="9" id="KW-1185">Reference proteome</keyword>
<dbReference type="NCBIfam" id="NF033085">
    <property type="entry name" value="bla_class_C"/>
    <property type="match status" value="1"/>
</dbReference>
<gene>
    <name evidence="8" type="primary">ampC</name>
    <name evidence="8" type="ORF">ACH4WX_30080</name>
</gene>
<dbReference type="Pfam" id="PF00144">
    <property type="entry name" value="Beta-lactamase"/>
    <property type="match status" value="1"/>
</dbReference>
<evidence type="ECO:0000256" key="6">
    <source>
        <dbReference type="SAM" id="SignalP"/>
    </source>
</evidence>
<feature type="domain" description="Beta-lactamase-related" evidence="7">
    <location>
        <begin position="26"/>
        <end position="370"/>
    </location>
</feature>
<dbReference type="Proteomes" id="UP001611263">
    <property type="component" value="Unassembled WGS sequence"/>
</dbReference>
<evidence type="ECO:0000259" key="7">
    <source>
        <dbReference type="Pfam" id="PF00144"/>
    </source>
</evidence>
<comment type="catalytic activity">
    <reaction evidence="1 5">
        <text>a beta-lactam + H2O = a substituted beta-amino acid</text>
        <dbReference type="Rhea" id="RHEA:20401"/>
        <dbReference type="ChEBI" id="CHEBI:15377"/>
        <dbReference type="ChEBI" id="CHEBI:35627"/>
        <dbReference type="ChEBI" id="CHEBI:140347"/>
        <dbReference type="EC" id="3.5.2.6"/>
    </reaction>
</comment>
<dbReference type="PANTHER" id="PTHR46825:SF8">
    <property type="entry name" value="BETA-LACTAMASE-RELATED"/>
    <property type="match status" value="1"/>
</dbReference>
<dbReference type="InterPro" id="IPR001586">
    <property type="entry name" value="Beta-lactam_class-C_AS"/>
</dbReference>
<dbReference type="InterPro" id="IPR001466">
    <property type="entry name" value="Beta-lactam-related"/>
</dbReference>
<dbReference type="PANTHER" id="PTHR46825">
    <property type="entry name" value="D-ALANYL-D-ALANINE-CARBOXYPEPTIDASE/ENDOPEPTIDASE AMPH"/>
    <property type="match status" value="1"/>
</dbReference>
<dbReference type="EC" id="3.5.2.6" evidence="5"/>
<dbReference type="GO" id="GO:0008800">
    <property type="term" value="F:beta-lactamase activity"/>
    <property type="evidence" value="ECO:0007669"/>
    <property type="project" value="UniProtKB-EC"/>
</dbReference>
<organism evidence="8 9">
    <name type="scientific">Nocardia carnea</name>
    <dbReference type="NCBI Taxonomy" id="37328"/>
    <lineage>
        <taxon>Bacteria</taxon>
        <taxon>Bacillati</taxon>
        <taxon>Actinomycetota</taxon>
        <taxon>Actinomycetes</taxon>
        <taxon>Mycobacteriales</taxon>
        <taxon>Nocardiaceae</taxon>
        <taxon>Nocardia</taxon>
    </lineage>
</organism>
<evidence type="ECO:0000313" key="9">
    <source>
        <dbReference type="Proteomes" id="UP001611263"/>
    </source>
</evidence>
<accession>A0ABW7TYW1</accession>
<dbReference type="GeneID" id="93507938"/>
<reference evidence="8 9" key="1">
    <citation type="submission" date="2024-10" db="EMBL/GenBank/DDBJ databases">
        <title>The Natural Products Discovery Center: Release of the First 8490 Sequenced Strains for Exploring Actinobacteria Biosynthetic Diversity.</title>
        <authorList>
            <person name="Kalkreuter E."/>
            <person name="Kautsar S.A."/>
            <person name="Yang D."/>
            <person name="Bader C.D."/>
            <person name="Teijaro C.N."/>
            <person name="Fluegel L."/>
            <person name="Davis C.M."/>
            <person name="Simpson J.R."/>
            <person name="Lauterbach L."/>
            <person name="Steele A.D."/>
            <person name="Gui C."/>
            <person name="Meng S."/>
            <person name="Li G."/>
            <person name="Viehrig K."/>
            <person name="Ye F."/>
            <person name="Su P."/>
            <person name="Kiefer A.F."/>
            <person name="Nichols A."/>
            <person name="Cepeda A.J."/>
            <person name="Yan W."/>
            <person name="Fan B."/>
            <person name="Jiang Y."/>
            <person name="Adhikari A."/>
            <person name="Zheng C.-J."/>
            <person name="Schuster L."/>
            <person name="Cowan T.M."/>
            <person name="Smanski M.J."/>
            <person name="Chevrette M.G."/>
            <person name="De Carvalho L.P.S."/>
            <person name="Shen B."/>
        </authorList>
    </citation>
    <scope>NUCLEOTIDE SEQUENCE [LARGE SCALE GENOMIC DNA]</scope>
    <source>
        <strain evidence="8 9">NPDC020568</strain>
    </source>
</reference>
<dbReference type="InterPro" id="IPR058136">
    <property type="entry name" value="AmpC"/>
</dbReference>
<feature type="chain" id="PRO_5045341236" description="Beta-lactamase" evidence="6">
    <location>
        <begin position="24"/>
        <end position="377"/>
    </location>
</feature>
<evidence type="ECO:0000256" key="3">
    <source>
        <dbReference type="ARBA" id="ARBA00022801"/>
    </source>
</evidence>
<proteinExistence type="inferred from homology"/>
<comment type="caution">
    <text evidence="8">The sequence shown here is derived from an EMBL/GenBank/DDBJ whole genome shotgun (WGS) entry which is preliminary data.</text>
</comment>
<dbReference type="EMBL" id="JBIRUQ010000011">
    <property type="protein sequence ID" value="MFI1464983.1"/>
    <property type="molecule type" value="Genomic_DNA"/>
</dbReference>
<dbReference type="RefSeq" id="WP_063820666.1">
    <property type="nucleotide sequence ID" value="NZ_JBIRUQ010000011.1"/>
</dbReference>
<dbReference type="PROSITE" id="PS00336">
    <property type="entry name" value="BETA_LACTAMASE_C"/>
    <property type="match status" value="1"/>
</dbReference>
<feature type="signal peptide" evidence="6">
    <location>
        <begin position="1"/>
        <end position="23"/>
    </location>
</feature>
<dbReference type="SUPFAM" id="SSF56601">
    <property type="entry name" value="beta-lactamase/transpeptidase-like"/>
    <property type="match status" value="1"/>
</dbReference>
<keyword evidence="4 5" id="KW-0046">Antibiotic resistance</keyword>
<evidence type="ECO:0000256" key="5">
    <source>
        <dbReference type="RuleBase" id="RU361140"/>
    </source>
</evidence>
<keyword evidence="6" id="KW-0732">Signal</keyword>
<dbReference type="InterPro" id="IPR012338">
    <property type="entry name" value="Beta-lactam/transpept-like"/>
</dbReference>
<evidence type="ECO:0000256" key="1">
    <source>
        <dbReference type="ARBA" id="ARBA00001526"/>
    </source>
</evidence>
<protein>
    <recommendedName>
        <fullName evidence="5">Beta-lactamase</fullName>
        <ecNumber evidence="5">3.5.2.6</ecNumber>
    </recommendedName>
</protein>